<name>A0A0K2TR39_LEPSM</name>
<sequence length="69" mass="8227">KNCIPVLLETENKYKTCYREEVTSYKKKKIDRIFSARNVTPKAKMMVLLTRSFLLFIITSFKETIYLKT</sequence>
<dbReference type="AlphaFoldDB" id="A0A0K2TR39"/>
<dbReference type="EMBL" id="HACA01010786">
    <property type="protein sequence ID" value="CDW28147.1"/>
    <property type="molecule type" value="Transcribed_RNA"/>
</dbReference>
<reference evidence="1" key="1">
    <citation type="submission" date="2014-05" db="EMBL/GenBank/DDBJ databases">
        <authorList>
            <person name="Chronopoulou M."/>
        </authorList>
    </citation>
    <scope>NUCLEOTIDE SEQUENCE</scope>
    <source>
        <tissue evidence="1">Whole organism</tissue>
    </source>
</reference>
<protein>
    <submittedName>
        <fullName evidence="1">Uncharacterized protein</fullName>
    </submittedName>
</protein>
<organism evidence="1">
    <name type="scientific">Lepeophtheirus salmonis</name>
    <name type="common">Salmon louse</name>
    <name type="synonym">Caligus salmonis</name>
    <dbReference type="NCBI Taxonomy" id="72036"/>
    <lineage>
        <taxon>Eukaryota</taxon>
        <taxon>Metazoa</taxon>
        <taxon>Ecdysozoa</taxon>
        <taxon>Arthropoda</taxon>
        <taxon>Crustacea</taxon>
        <taxon>Multicrustacea</taxon>
        <taxon>Hexanauplia</taxon>
        <taxon>Copepoda</taxon>
        <taxon>Siphonostomatoida</taxon>
        <taxon>Caligidae</taxon>
        <taxon>Lepeophtheirus</taxon>
    </lineage>
</organism>
<accession>A0A0K2TR39</accession>
<feature type="non-terminal residue" evidence="1">
    <location>
        <position position="1"/>
    </location>
</feature>
<proteinExistence type="predicted"/>
<evidence type="ECO:0000313" key="1">
    <source>
        <dbReference type="EMBL" id="CDW28147.1"/>
    </source>
</evidence>